<accession>A0A4V3AZL2</accession>
<feature type="region of interest" description="Disordered" evidence="1">
    <location>
        <begin position="106"/>
        <end position="176"/>
    </location>
</feature>
<sequence>MQTVPVHVKEEIVQPPPVVRPRSPTPPPPQQNRPPVAIPKRVPPQIFRPPTPPLATHYVKKRSADPIGVEMTSYMKPRELHTIYPDTSHSEKQLPRPSVVSTIIQRPESAGTNSLTSKPSRALHTDTISSETHNVSFNPRPPVARKRPPPERALPRPPSTSSSSPSSTRSSRSWSKYLQGSEAPLHENLHTQALTNATSNRDAHRHPHPRGTHSHGHHSERRLTRVSQAPPMRRSKTEKSGLGIVRTVSYPPSGFWQHIETMAKSMLEKFRRWTQPSM</sequence>
<feature type="region of interest" description="Disordered" evidence="1">
    <location>
        <begin position="1"/>
        <end position="57"/>
    </location>
</feature>
<reference evidence="2 3" key="1">
    <citation type="submission" date="2018-06" db="EMBL/GenBank/DDBJ databases">
        <title>A transcriptomic atlas of mushroom development highlights an independent origin of complex multicellularity.</title>
        <authorList>
            <consortium name="DOE Joint Genome Institute"/>
            <person name="Krizsan K."/>
            <person name="Almasi E."/>
            <person name="Merenyi Z."/>
            <person name="Sahu N."/>
            <person name="Viragh M."/>
            <person name="Koszo T."/>
            <person name="Mondo S."/>
            <person name="Kiss B."/>
            <person name="Balint B."/>
            <person name="Kues U."/>
            <person name="Barry K."/>
            <person name="Hegedus J.C."/>
            <person name="Henrissat B."/>
            <person name="Johnson J."/>
            <person name="Lipzen A."/>
            <person name="Ohm R."/>
            <person name="Nagy I."/>
            <person name="Pangilinan J."/>
            <person name="Yan J."/>
            <person name="Xiong Y."/>
            <person name="Grigoriev I.V."/>
            <person name="Hibbett D.S."/>
            <person name="Nagy L.G."/>
        </authorList>
    </citation>
    <scope>NUCLEOTIDE SEQUENCE [LARGE SCALE GENOMIC DNA]</scope>
    <source>
        <strain evidence="2 3">SZMC22713</strain>
    </source>
</reference>
<feature type="compositionally biased region" description="Low complexity" evidence="1">
    <location>
        <begin position="159"/>
        <end position="173"/>
    </location>
</feature>
<feature type="compositionally biased region" description="Polar residues" evidence="1">
    <location>
        <begin position="106"/>
        <end position="119"/>
    </location>
</feature>
<feature type="compositionally biased region" description="Pro residues" evidence="1">
    <location>
        <begin position="14"/>
        <end position="32"/>
    </location>
</feature>
<keyword evidence="3" id="KW-1185">Reference proteome</keyword>
<dbReference type="Proteomes" id="UP000294933">
    <property type="component" value="Unassembled WGS sequence"/>
</dbReference>
<feature type="compositionally biased region" description="Basic residues" evidence="1">
    <location>
        <begin position="203"/>
        <end position="220"/>
    </location>
</feature>
<organism evidence="2 3">
    <name type="scientific">Rickenella mellea</name>
    <dbReference type="NCBI Taxonomy" id="50990"/>
    <lineage>
        <taxon>Eukaryota</taxon>
        <taxon>Fungi</taxon>
        <taxon>Dikarya</taxon>
        <taxon>Basidiomycota</taxon>
        <taxon>Agaricomycotina</taxon>
        <taxon>Agaricomycetes</taxon>
        <taxon>Hymenochaetales</taxon>
        <taxon>Rickenellaceae</taxon>
        <taxon>Rickenella</taxon>
    </lineage>
</organism>
<proteinExistence type="predicted"/>
<dbReference type="OrthoDB" id="3267881at2759"/>
<protein>
    <submittedName>
        <fullName evidence="2">Uncharacterized protein</fullName>
    </submittedName>
</protein>
<dbReference type="VEuPathDB" id="FungiDB:BD410DRAFT_28978"/>
<feature type="region of interest" description="Disordered" evidence="1">
    <location>
        <begin position="198"/>
        <end position="240"/>
    </location>
</feature>
<evidence type="ECO:0000313" key="2">
    <source>
        <dbReference type="EMBL" id="TDL29558.1"/>
    </source>
</evidence>
<evidence type="ECO:0000256" key="1">
    <source>
        <dbReference type="SAM" id="MobiDB-lite"/>
    </source>
</evidence>
<name>A0A4V3AZL2_9AGAM</name>
<dbReference type="EMBL" id="ML170156">
    <property type="protein sequence ID" value="TDL29558.1"/>
    <property type="molecule type" value="Genomic_DNA"/>
</dbReference>
<gene>
    <name evidence="2" type="ORF">BD410DRAFT_28978</name>
</gene>
<feature type="compositionally biased region" description="Polar residues" evidence="1">
    <location>
        <begin position="126"/>
        <end position="137"/>
    </location>
</feature>
<dbReference type="AlphaFoldDB" id="A0A4V3AZL2"/>
<evidence type="ECO:0000313" key="3">
    <source>
        <dbReference type="Proteomes" id="UP000294933"/>
    </source>
</evidence>